<feature type="domain" description="DDE-1" evidence="2">
    <location>
        <begin position="83"/>
        <end position="144"/>
    </location>
</feature>
<dbReference type="Pfam" id="PF03184">
    <property type="entry name" value="DDE_1"/>
    <property type="match status" value="1"/>
</dbReference>
<evidence type="ECO:0000313" key="3">
    <source>
        <dbReference type="EMBL" id="GES91889.1"/>
    </source>
</evidence>
<feature type="region of interest" description="Disordered" evidence="1">
    <location>
        <begin position="1"/>
        <end position="54"/>
    </location>
</feature>
<dbReference type="Proteomes" id="UP000615446">
    <property type="component" value="Unassembled WGS sequence"/>
</dbReference>
<dbReference type="OrthoDB" id="2363968at2759"/>
<reference evidence="3" key="1">
    <citation type="submission" date="2019-10" db="EMBL/GenBank/DDBJ databases">
        <title>Conservation and host-specific expression of non-tandemly repeated heterogenous ribosome RNA gene in arbuscular mycorrhizal fungi.</title>
        <authorList>
            <person name="Maeda T."/>
            <person name="Kobayashi Y."/>
            <person name="Nakagawa T."/>
            <person name="Ezawa T."/>
            <person name="Yamaguchi K."/>
            <person name="Bino T."/>
            <person name="Nishimoto Y."/>
            <person name="Shigenobu S."/>
            <person name="Kawaguchi M."/>
        </authorList>
    </citation>
    <scope>NUCLEOTIDE SEQUENCE</scope>
    <source>
        <strain evidence="3">HR1</strain>
    </source>
</reference>
<feature type="compositionally biased region" description="Polar residues" evidence="1">
    <location>
        <begin position="1"/>
        <end position="10"/>
    </location>
</feature>
<protein>
    <submittedName>
        <fullName evidence="3">Tigger transposable element-derived protein 4-like</fullName>
    </submittedName>
</protein>
<dbReference type="AlphaFoldDB" id="A0A8H3LV89"/>
<dbReference type="InterPro" id="IPR004875">
    <property type="entry name" value="DDE_SF_endonuclease_dom"/>
</dbReference>
<proteinExistence type="predicted"/>
<feature type="compositionally biased region" description="Polar residues" evidence="1">
    <location>
        <begin position="26"/>
        <end position="36"/>
    </location>
</feature>
<accession>A0A8H3LV89</accession>
<organism evidence="3 4">
    <name type="scientific">Rhizophagus clarus</name>
    <dbReference type="NCBI Taxonomy" id="94130"/>
    <lineage>
        <taxon>Eukaryota</taxon>
        <taxon>Fungi</taxon>
        <taxon>Fungi incertae sedis</taxon>
        <taxon>Mucoromycota</taxon>
        <taxon>Glomeromycotina</taxon>
        <taxon>Glomeromycetes</taxon>
        <taxon>Glomerales</taxon>
        <taxon>Glomeraceae</taxon>
        <taxon>Rhizophagus</taxon>
    </lineage>
</organism>
<sequence>MELNSFNTAKQKNESPKFPELEEASQFGSQIHNIKQYNKHGEAQSGPSEEELAKEREKLRELISNFDLEDMFNCDETRFIGTHLQPADAGIINSFKAQYRKRLLNNRIEAYDNEMELSIPVLKLKTSDSISLCAKAWKAVTKKNDDDLNEIEEIQKLLDQYSNFISDELMNAKEFILIDDDDNYGGEKITDEEIVNIVKPNETDLEELILQPKISTSEALASLDKVLSFLDNPPDTLIMEFNDRNLLYNLKKQIIRFNNNSRVQSVLDGWLSI</sequence>
<evidence type="ECO:0000313" key="4">
    <source>
        <dbReference type="Proteomes" id="UP000615446"/>
    </source>
</evidence>
<dbReference type="EMBL" id="BLAL01000208">
    <property type="protein sequence ID" value="GES91889.1"/>
    <property type="molecule type" value="Genomic_DNA"/>
</dbReference>
<evidence type="ECO:0000256" key="1">
    <source>
        <dbReference type="SAM" id="MobiDB-lite"/>
    </source>
</evidence>
<gene>
    <name evidence="3" type="ORF">RCL2_001868800</name>
</gene>
<comment type="caution">
    <text evidence="3">The sequence shown here is derived from an EMBL/GenBank/DDBJ whole genome shotgun (WGS) entry which is preliminary data.</text>
</comment>
<name>A0A8H3LV89_9GLOM</name>
<evidence type="ECO:0000259" key="2">
    <source>
        <dbReference type="Pfam" id="PF03184"/>
    </source>
</evidence>
<feature type="compositionally biased region" description="Basic and acidic residues" evidence="1">
    <location>
        <begin position="11"/>
        <end position="20"/>
    </location>
</feature>
<dbReference type="GO" id="GO:0003676">
    <property type="term" value="F:nucleic acid binding"/>
    <property type="evidence" value="ECO:0007669"/>
    <property type="project" value="InterPro"/>
</dbReference>